<proteinExistence type="predicted"/>
<keyword evidence="2" id="KW-1185">Reference proteome</keyword>
<reference evidence="1" key="2">
    <citation type="submission" date="2020-05" db="UniProtKB">
        <authorList>
            <consortium name="EnsemblMetazoa"/>
        </authorList>
    </citation>
    <scope>IDENTIFICATION</scope>
    <source>
        <strain evidence="1">maculatus3</strain>
    </source>
</reference>
<dbReference type="EnsemblMetazoa" id="AMAM008117-RA">
    <property type="protein sequence ID" value="AMAM008117-PA"/>
    <property type="gene ID" value="AMAM008117"/>
</dbReference>
<dbReference type="Gene3D" id="3.40.630.30">
    <property type="match status" value="1"/>
</dbReference>
<dbReference type="VEuPathDB" id="VectorBase:AMAM008117"/>
<evidence type="ECO:0000313" key="1">
    <source>
        <dbReference type="EnsemblMetazoa" id="AMAM008117-PA"/>
    </source>
</evidence>
<sequence length="180" mass="21216">MTGCDRLVEVPHADWTELRNLFQCEWPKHEFAYYLLRNYVTWKERHETLDVKCYSLNGDWRNNGSFVLIDGFEIYFYSKDDDNNCTVLIQLLSQIEWDSFNEISMDYLEKYHPAVERIISDKCLTVSSSKLANYYFMPKEQALTLHSSSTLPESFTLSIKPEPTLIFKQCPPIAVKDMEE</sequence>
<evidence type="ECO:0000313" key="2">
    <source>
        <dbReference type="Proteomes" id="UP000075901"/>
    </source>
</evidence>
<dbReference type="SUPFAM" id="SSF55729">
    <property type="entry name" value="Acyl-CoA N-acyltransferases (Nat)"/>
    <property type="match status" value="1"/>
</dbReference>
<dbReference type="AlphaFoldDB" id="A0A182SJP5"/>
<organism evidence="1 2">
    <name type="scientific">Anopheles maculatus</name>
    <dbReference type="NCBI Taxonomy" id="74869"/>
    <lineage>
        <taxon>Eukaryota</taxon>
        <taxon>Metazoa</taxon>
        <taxon>Ecdysozoa</taxon>
        <taxon>Arthropoda</taxon>
        <taxon>Hexapoda</taxon>
        <taxon>Insecta</taxon>
        <taxon>Pterygota</taxon>
        <taxon>Neoptera</taxon>
        <taxon>Endopterygota</taxon>
        <taxon>Diptera</taxon>
        <taxon>Nematocera</taxon>
        <taxon>Culicoidea</taxon>
        <taxon>Culicidae</taxon>
        <taxon>Anophelinae</taxon>
        <taxon>Anopheles</taxon>
        <taxon>Anopheles maculatus group</taxon>
    </lineage>
</organism>
<accession>A0A182SJP5</accession>
<dbReference type="InterPro" id="IPR016181">
    <property type="entry name" value="Acyl_CoA_acyltransferase"/>
</dbReference>
<name>A0A182SJP5_9DIPT</name>
<protein>
    <submittedName>
        <fullName evidence="1">Uncharacterized protein</fullName>
    </submittedName>
</protein>
<reference evidence="2" key="1">
    <citation type="submission" date="2013-09" db="EMBL/GenBank/DDBJ databases">
        <title>The Genome Sequence of Anopheles maculatus species B.</title>
        <authorList>
            <consortium name="The Broad Institute Genomics Platform"/>
            <person name="Neafsey D.E."/>
            <person name="Besansky N."/>
            <person name="Howell P."/>
            <person name="Walton C."/>
            <person name="Young S.K."/>
            <person name="Zeng Q."/>
            <person name="Gargeya S."/>
            <person name="Fitzgerald M."/>
            <person name="Haas B."/>
            <person name="Abouelleil A."/>
            <person name="Allen A.W."/>
            <person name="Alvarado L."/>
            <person name="Arachchi H.M."/>
            <person name="Berlin A.M."/>
            <person name="Chapman S.B."/>
            <person name="Gainer-Dewar J."/>
            <person name="Goldberg J."/>
            <person name="Griggs A."/>
            <person name="Gujja S."/>
            <person name="Hansen M."/>
            <person name="Howarth C."/>
            <person name="Imamovic A."/>
            <person name="Ireland A."/>
            <person name="Larimer J."/>
            <person name="McCowan C."/>
            <person name="Murphy C."/>
            <person name="Pearson M."/>
            <person name="Poon T.W."/>
            <person name="Priest M."/>
            <person name="Roberts A."/>
            <person name="Saif S."/>
            <person name="Shea T."/>
            <person name="Sisk P."/>
            <person name="Sykes S."/>
            <person name="Wortman J."/>
            <person name="Nusbaum C."/>
            <person name="Birren B."/>
        </authorList>
    </citation>
    <scope>NUCLEOTIDE SEQUENCE [LARGE SCALE GENOMIC DNA]</scope>
    <source>
        <strain evidence="2">maculatus3</strain>
    </source>
</reference>
<dbReference type="Proteomes" id="UP000075901">
    <property type="component" value="Unassembled WGS sequence"/>
</dbReference>